<proteinExistence type="predicted"/>
<dbReference type="EMBL" id="CP075584">
    <property type="protein sequence ID" value="WBM80682.1"/>
    <property type="molecule type" value="Genomic_DNA"/>
</dbReference>
<evidence type="ECO:0000313" key="2">
    <source>
        <dbReference type="Proteomes" id="UP001212421"/>
    </source>
</evidence>
<gene>
    <name evidence="1" type="ORF">KIV56_04600</name>
</gene>
<name>A0ABY7NFB7_9MICO</name>
<keyword evidence="2" id="KW-1185">Reference proteome</keyword>
<dbReference type="Proteomes" id="UP001212421">
    <property type="component" value="Chromosome"/>
</dbReference>
<protein>
    <submittedName>
        <fullName evidence="1">Uncharacterized protein</fullName>
    </submittedName>
</protein>
<sequence>MTPEYHDIMDGPGHWRVTTLSGTVHEFRTEPSLYWRRMPAPGSFDAAYDGRWARLRRLGRVEVGARVSLEVSDGSYLYGNTWHKTALVVSIQRLPGFCVECGSRLPLRVPCWRCTIQPKWFDGDEGADPRRIELRRRIERRLGRIRSWRHNTWASVRKAACNARDWRWWVDTIRPLTAEDLEPAYCRNCRYLLVGDTYPSLTGCLMCRISPGWVWRTHRFSDAPNRYPDAARLRRRIRWVELIARLRGVPATEPRL</sequence>
<dbReference type="RefSeq" id="WP_281535354.1">
    <property type="nucleotide sequence ID" value="NZ_CP075584.1"/>
</dbReference>
<reference evidence="1 2" key="1">
    <citation type="submission" date="2021-05" db="EMBL/GenBank/DDBJ databases">
        <authorList>
            <person name="Kumar R."/>
            <person name="Kumar A."/>
            <person name="Mukhia S."/>
        </authorList>
    </citation>
    <scope>NUCLEOTIDE SEQUENCE [LARGE SCALE GENOMIC DNA]</scope>
    <source>
        <strain evidence="1 2">ERMR7:08</strain>
    </source>
</reference>
<evidence type="ECO:0000313" key="1">
    <source>
        <dbReference type="EMBL" id="WBM80682.1"/>
    </source>
</evidence>
<accession>A0ABY7NFB7</accession>
<organism evidence="1 2">
    <name type="scientific">Cryobacterium breve</name>
    <dbReference type="NCBI Taxonomy" id="1259258"/>
    <lineage>
        <taxon>Bacteria</taxon>
        <taxon>Bacillati</taxon>
        <taxon>Actinomycetota</taxon>
        <taxon>Actinomycetes</taxon>
        <taxon>Micrococcales</taxon>
        <taxon>Microbacteriaceae</taxon>
        <taxon>Cryobacterium</taxon>
    </lineage>
</organism>